<name>A0A9D9HMH7_9BACT</name>
<dbReference type="Pfam" id="PF01381">
    <property type="entry name" value="HTH_3"/>
    <property type="match status" value="1"/>
</dbReference>
<protein>
    <submittedName>
        <fullName evidence="3">Helix-turn-helix transcriptional regulator</fullName>
    </submittedName>
</protein>
<proteinExistence type="predicted"/>
<accession>A0A9D9HMH7</accession>
<dbReference type="Proteomes" id="UP000823617">
    <property type="component" value="Unassembled WGS sequence"/>
</dbReference>
<dbReference type="CDD" id="cd00093">
    <property type="entry name" value="HTH_XRE"/>
    <property type="match status" value="1"/>
</dbReference>
<dbReference type="GO" id="GO:0003677">
    <property type="term" value="F:DNA binding"/>
    <property type="evidence" value="ECO:0007669"/>
    <property type="project" value="InterPro"/>
</dbReference>
<dbReference type="EMBL" id="JADIMK010000101">
    <property type="protein sequence ID" value="MBO8456562.1"/>
    <property type="molecule type" value="Genomic_DNA"/>
</dbReference>
<organism evidence="3 4">
    <name type="scientific">Candidatus Cryptobacteroides intestinigallinarum</name>
    <dbReference type="NCBI Taxonomy" id="2840767"/>
    <lineage>
        <taxon>Bacteria</taxon>
        <taxon>Pseudomonadati</taxon>
        <taxon>Bacteroidota</taxon>
        <taxon>Bacteroidia</taxon>
        <taxon>Bacteroidales</taxon>
        <taxon>Candidatus Cryptobacteroides</taxon>
    </lineage>
</organism>
<feature type="domain" description="HTH cro/C1-type" evidence="2">
    <location>
        <begin position="5"/>
        <end position="60"/>
    </location>
</feature>
<dbReference type="InterPro" id="IPR010982">
    <property type="entry name" value="Lambda_DNA-bd_dom_sf"/>
</dbReference>
<sequence length="196" mass="21251">MNDRLQQFLAAENINQAQFADSIGVARASVSHILAGRNKPGYDFLLNMMRRYPELNIEWLLSGTGKMYKSRQNNDKKPVSIPSGGIDLFNGLDDLYESTLPSSDADGSGHAAPGQTQTTTDMTSALSPQTSASPQTPGAASSAVQESRNPVQLDTSGPNTAATERKNSENTAQPPHKQRSAVKIVIFYDDNTFQEF</sequence>
<feature type="region of interest" description="Disordered" evidence="1">
    <location>
        <begin position="97"/>
        <end position="178"/>
    </location>
</feature>
<evidence type="ECO:0000313" key="4">
    <source>
        <dbReference type="Proteomes" id="UP000823617"/>
    </source>
</evidence>
<feature type="compositionally biased region" description="Polar residues" evidence="1">
    <location>
        <begin position="114"/>
        <end position="162"/>
    </location>
</feature>
<evidence type="ECO:0000313" key="3">
    <source>
        <dbReference type="EMBL" id="MBO8456562.1"/>
    </source>
</evidence>
<reference evidence="3" key="1">
    <citation type="submission" date="2020-10" db="EMBL/GenBank/DDBJ databases">
        <authorList>
            <person name="Gilroy R."/>
        </authorList>
    </citation>
    <scope>NUCLEOTIDE SEQUENCE</scope>
    <source>
        <strain evidence="3">B1-3475</strain>
    </source>
</reference>
<dbReference type="AlphaFoldDB" id="A0A9D9HMH7"/>
<reference evidence="3" key="2">
    <citation type="journal article" date="2021" name="PeerJ">
        <title>Extensive microbial diversity within the chicken gut microbiome revealed by metagenomics and culture.</title>
        <authorList>
            <person name="Gilroy R."/>
            <person name="Ravi A."/>
            <person name="Getino M."/>
            <person name="Pursley I."/>
            <person name="Horton D.L."/>
            <person name="Alikhan N.F."/>
            <person name="Baker D."/>
            <person name="Gharbi K."/>
            <person name="Hall N."/>
            <person name="Watson M."/>
            <person name="Adriaenssens E.M."/>
            <person name="Foster-Nyarko E."/>
            <person name="Jarju S."/>
            <person name="Secka A."/>
            <person name="Antonio M."/>
            <person name="Oren A."/>
            <person name="Chaudhuri R.R."/>
            <person name="La Ragione R."/>
            <person name="Hildebrand F."/>
            <person name="Pallen M.J."/>
        </authorList>
    </citation>
    <scope>NUCLEOTIDE SEQUENCE</scope>
    <source>
        <strain evidence="3">B1-3475</strain>
    </source>
</reference>
<evidence type="ECO:0000259" key="2">
    <source>
        <dbReference type="PROSITE" id="PS50943"/>
    </source>
</evidence>
<dbReference type="InterPro" id="IPR001387">
    <property type="entry name" value="Cro/C1-type_HTH"/>
</dbReference>
<dbReference type="SMART" id="SM00530">
    <property type="entry name" value="HTH_XRE"/>
    <property type="match status" value="1"/>
</dbReference>
<dbReference type="PROSITE" id="PS50943">
    <property type="entry name" value="HTH_CROC1"/>
    <property type="match status" value="1"/>
</dbReference>
<dbReference type="SUPFAM" id="SSF47413">
    <property type="entry name" value="lambda repressor-like DNA-binding domains"/>
    <property type="match status" value="1"/>
</dbReference>
<comment type="caution">
    <text evidence="3">The sequence shown here is derived from an EMBL/GenBank/DDBJ whole genome shotgun (WGS) entry which is preliminary data.</text>
</comment>
<dbReference type="Gene3D" id="1.10.260.40">
    <property type="entry name" value="lambda repressor-like DNA-binding domains"/>
    <property type="match status" value="1"/>
</dbReference>
<gene>
    <name evidence="3" type="ORF">IAC08_09225</name>
</gene>
<evidence type="ECO:0000256" key="1">
    <source>
        <dbReference type="SAM" id="MobiDB-lite"/>
    </source>
</evidence>